<feature type="compositionally biased region" description="Basic residues" evidence="6">
    <location>
        <begin position="172"/>
        <end position="182"/>
    </location>
</feature>
<dbReference type="Pfam" id="PF00804">
    <property type="entry name" value="Syntaxin"/>
    <property type="match status" value="1"/>
</dbReference>
<dbReference type="CDD" id="cd15849">
    <property type="entry name" value="SNARE_Sso1"/>
    <property type="match status" value="1"/>
</dbReference>
<organism evidence="8 9">
    <name type="scientific">Apophysomyces ossiformis</name>
    <dbReference type="NCBI Taxonomy" id="679940"/>
    <lineage>
        <taxon>Eukaryota</taxon>
        <taxon>Fungi</taxon>
        <taxon>Fungi incertae sedis</taxon>
        <taxon>Mucoromycota</taxon>
        <taxon>Mucoromycotina</taxon>
        <taxon>Mucoromycetes</taxon>
        <taxon>Mucorales</taxon>
        <taxon>Mucorineae</taxon>
        <taxon>Mucoraceae</taxon>
        <taxon>Apophysomyces</taxon>
    </lineage>
</organism>
<dbReference type="Gene3D" id="1.20.58.70">
    <property type="match status" value="1"/>
</dbReference>
<dbReference type="GO" id="GO:0031201">
    <property type="term" value="C:SNARE complex"/>
    <property type="evidence" value="ECO:0007669"/>
    <property type="project" value="TreeGrafter"/>
</dbReference>
<dbReference type="GO" id="GO:0006886">
    <property type="term" value="P:intracellular protein transport"/>
    <property type="evidence" value="ECO:0007669"/>
    <property type="project" value="TreeGrafter"/>
</dbReference>
<dbReference type="SMART" id="SM00397">
    <property type="entry name" value="t_SNARE"/>
    <property type="match status" value="1"/>
</dbReference>
<dbReference type="InterPro" id="IPR006011">
    <property type="entry name" value="Syntaxin_N"/>
</dbReference>
<dbReference type="GO" id="GO:0000149">
    <property type="term" value="F:SNARE binding"/>
    <property type="evidence" value="ECO:0007669"/>
    <property type="project" value="TreeGrafter"/>
</dbReference>
<name>A0A8H7BQT4_9FUNG</name>
<dbReference type="InterPro" id="IPR010989">
    <property type="entry name" value="SNARE"/>
</dbReference>
<comment type="similarity">
    <text evidence="2">Belongs to the syntaxin family.</text>
</comment>
<gene>
    <name evidence="8" type="primary">SSO2_3</name>
    <name evidence="8" type="ORF">EC973_003866</name>
</gene>
<evidence type="ECO:0000313" key="8">
    <source>
        <dbReference type="EMBL" id="KAF7721984.1"/>
    </source>
</evidence>
<dbReference type="GO" id="GO:0006906">
    <property type="term" value="P:vesicle fusion"/>
    <property type="evidence" value="ECO:0007669"/>
    <property type="project" value="TreeGrafter"/>
</dbReference>
<evidence type="ECO:0000256" key="1">
    <source>
        <dbReference type="ARBA" id="ARBA00004211"/>
    </source>
</evidence>
<dbReference type="GO" id="GO:0012505">
    <property type="term" value="C:endomembrane system"/>
    <property type="evidence" value="ECO:0007669"/>
    <property type="project" value="TreeGrafter"/>
</dbReference>
<evidence type="ECO:0000259" key="7">
    <source>
        <dbReference type="PROSITE" id="PS50192"/>
    </source>
</evidence>
<keyword evidence="4" id="KW-1133">Transmembrane helix</keyword>
<evidence type="ECO:0000256" key="3">
    <source>
        <dbReference type="ARBA" id="ARBA00022692"/>
    </source>
</evidence>
<dbReference type="OrthoDB" id="10255013at2759"/>
<dbReference type="PROSITE" id="PS50192">
    <property type="entry name" value="T_SNARE"/>
    <property type="match status" value="1"/>
</dbReference>
<feature type="region of interest" description="Disordered" evidence="6">
    <location>
        <begin position="163"/>
        <end position="185"/>
    </location>
</feature>
<dbReference type="PANTHER" id="PTHR19957:SF307">
    <property type="entry name" value="PROTEIN SSO1-RELATED"/>
    <property type="match status" value="1"/>
</dbReference>
<accession>A0A8H7BQT4</accession>
<sequence>MVIQTMHLRKRFLELIKRYQDIERTYQTKYRQHVERQIRIVKPDATQDEIDNVIESDQPPQIFSQSLMQASRRGEASSVLSEVQSRHDDIKRIERTIVELHQLFMDMSMLVENQGVVLGQIQNSAEDTTRNLEQGNRFIGKAIQSARSTRAVFRLFQRQNTKQRSVNANDHLHHHPRSRKTSMRLSRLWTGRGQAALQPNSEESESTIPIPPCLVSIASEKLEVDSTAFVRSTSATSSSTAEPFWNDSTISTICTSVDGDSIKYQRFSAPYNNTSTFHRDLRHSQIVNNKSASRSRRVTTSCIGLAEQVRFILGDAISQADQELEDSLA</sequence>
<comment type="subcellular location">
    <subcellularLocation>
        <location evidence="1">Membrane</location>
        <topology evidence="1">Single-pass type IV membrane protein</topology>
    </subcellularLocation>
</comment>
<evidence type="ECO:0000256" key="2">
    <source>
        <dbReference type="ARBA" id="ARBA00009063"/>
    </source>
</evidence>
<dbReference type="GO" id="GO:0048278">
    <property type="term" value="P:vesicle docking"/>
    <property type="evidence" value="ECO:0007669"/>
    <property type="project" value="TreeGrafter"/>
</dbReference>
<keyword evidence="5" id="KW-0472">Membrane</keyword>
<reference evidence="8" key="1">
    <citation type="submission" date="2020-01" db="EMBL/GenBank/DDBJ databases">
        <title>Genome Sequencing of Three Apophysomyces-Like Fungal Strains Confirms a Novel Fungal Genus in the Mucoromycota with divergent Burkholderia-like Endosymbiotic Bacteria.</title>
        <authorList>
            <person name="Stajich J.E."/>
            <person name="Macias A.M."/>
            <person name="Carter-House D."/>
            <person name="Lovett B."/>
            <person name="Kasson L.R."/>
            <person name="Berry K."/>
            <person name="Grigoriev I."/>
            <person name="Chang Y."/>
            <person name="Spatafora J."/>
            <person name="Kasson M.T."/>
        </authorList>
    </citation>
    <scope>NUCLEOTIDE SEQUENCE</scope>
    <source>
        <strain evidence="8">NRRL A-21654</strain>
    </source>
</reference>
<dbReference type="InterPro" id="IPR045242">
    <property type="entry name" value="Syntaxin"/>
</dbReference>
<dbReference type="PANTHER" id="PTHR19957">
    <property type="entry name" value="SYNTAXIN"/>
    <property type="match status" value="1"/>
</dbReference>
<dbReference type="InterPro" id="IPR000727">
    <property type="entry name" value="T_SNARE_dom"/>
</dbReference>
<evidence type="ECO:0000256" key="6">
    <source>
        <dbReference type="SAM" id="MobiDB-lite"/>
    </source>
</evidence>
<keyword evidence="9" id="KW-1185">Reference proteome</keyword>
<keyword evidence="3" id="KW-0812">Transmembrane</keyword>
<dbReference type="GO" id="GO:0005886">
    <property type="term" value="C:plasma membrane"/>
    <property type="evidence" value="ECO:0007669"/>
    <property type="project" value="TreeGrafter"/>
</dbReference>
<proteinExistence type="inferred from homology"/>
<dbReference type="EMBL" id="JABAYA010000220">
    <property type="protein sequence ID" value="KAF7721984.1"/>
    <property type="molecule type" value="Genomic_DNA"/>
</dbReference>
<dbReference type="GO" id="GO:0005484">
    <property type="term" value="F:SNAP receptor activity"/>
    <property type="evidence" value="ECO:0007669"/>
    <property type="project" value="TreeGrafter"/>
</dbReference>
<evidence type="ECO:0000256" key="5">
    <source>
        <dbReference type="ARBA" id="ARBA00023136"/>
    </source>
</evidence>
<evidence type="ECO:0000313" key="9">
    <source>
        <dbReference type="Proteomes" id="UP000605846"/>
    </source>
</evidence>
<evidence type="ECO:0000256" key="4">
    <source>
        <dbReference type="ARBA" id="ARBA00022989"/>
    </source>
</evidence>
<dbReference type="Proteomes" id="UP000605846">
    <property type="component" value="Unassembled WGS sequence"/>
</dbReference>
<dbReference type="SUPFAM" id="SSF47661">
    <property type="entry name" value="t-snare proteins"/>
    <property type="match status" value="1"/>
</dbReference>
<dbReference type="AlphaFoldDB" id="A0A8H7BQT4"/>
<dbReference type="GO" id="GO:0006887">
    <property type="term" value="P:exocytosis"/>
    <property type="evidence" value="ECO:0007669"/>
    <property type="project" value="TreeGrafter"/>
</dbReference>
<comment type="caution">
    <text evidence="8">The sequence shown here is derived from an EMBL/GenBank/DDBJ whole genome shotgun (WGS) entry which is preliminary data.</text>
</comment>
<feature type="domain" description="T-SNARE coiled-coil homology" evidence="7">
    <location>
        <begin position="80"/>
        <end position="142"/>
    </location>
</feature>
<protein>
    <submittedName>
        <fullName evidence="8">Plasma membrane t-SNARE, secretory vesicle fusion</fullName>
    </submittedName>
</protein>